<evidence type="ECO:0000313" key="1">
    <source>
        <dbReference type="EMBL" id="AIU69463.1"/>
    </source>
</evidence>
<proteinExistence type="predicted"/>
<keyword evidence="2" id="KW-1185">Reference proteome</keyword>
<sequence>MTVWGFVTYNLIFRKKFTPTPGHTLEVSKDSVSNRIEIWELNKFNNAPERLLFSIKDEGRIIIKQEEDGSVLVEVYSIQHQITDSDSISLERLIELFLEDGFTKEEFMQVYREIQKSIETEYKFDKRYDSFSDELL</sequence>
<name>A0A097QSK1_9EURY</name>
<dbReference type="EMBL" id="CP008887">
    <property type="protein sequence ID" value="AIU69463.1"/>
    <property type="molecule type" value="Genomic_DNA"/>
</dbReference>
<gene>
    <name evidence="1" type="ORF">TEU_03380</name>
</gene>
<dbReference type="STRING" id="1505907.TEU_03380"/>
<dbReference type="RefSeq" id="WP_050002443.1">
    <property type="nucleotide sequence ID" value="NZ_CP008887.1"/>
</dbReference>
<organism evidence="1 2">
    <name type="scientific">Thermococcus eurythermalis</name>
    <dbReference type="NCBI Taxonomy" id="1505907"/>
    <lineage>
        <taxon>Archaea</taxon>
        <taxon>Methanobacteriati</taxon>
        <taxon>Methanobacteriota</taxon>
        <taxon>Thermococci</taxon>
        <taxon>Thermococcales</taxon>
        <taxon>Thermococcaceae</taxon>
        <taxon>Thermococcus</taxon>
    </lineage>
</organism>
<evidence type="ECO:0000313" key="2">
    <source>
        <dbReference type="Proteomes" id="UP000029980"/>
    </source>
</evidence>
<dbReference type="KEGG" id="teu:TEU_03380"/>
<protein>
    <submittedName>
        <fullName evidence="1">Uncharacterized protein</fullName>
    </submittedName>
</protein>
<accession>A0A097QSK1</accession>
<dbReference type="AlphaFoldDB" id="A0A097QSK1"/>
<reference evidence="1 2" key="1">
    <citation type="journal article" date="2015" name="Int. J. Syst. Evol. Microbiol.">
        <title>Thermococcus eurythermalis sp. nov., a conditional piezophilic hyperthermophilic archaeon with a wide temperature range isolated from an oil-immersed chimney in the Guaymas Basin.</title>
        <authorList>
            <person name="Zhao W."/>
            <person name="Zeng X."/>
            <person name="Xiao X."/>
        </authorList>
    </citation>
    <scope>NUCLEOTIDE SEQUENCE [LARGE SCALE GENOMIC DNA]</scope>
    <source>
        <strain evidence="1 2">A501</strain>
    </source>
</reference>
<dbReference type="HOGENOM" id="CLU_1870844_0_0_2"/>
<dbReference type="GeneID" id="25152476"/>
<dbReference type="Proteomes" id="UP000029980">
    <property type="component" value="Chromosome"/>
</dbReference>